<feature type="signal peptide" evidence="2">
    <location>
        <begin position="1"/>
        <end position="26"/>
    </location>
</feature>
<protein>
    <recommendedName>
        <fullName evidence="5">Acid shock protein</fullName>
    </recommendedName>
</protein>
<keyword evidence="2" id="KW-0732">Signal</keyword>
<sequence>MKSSSRILLLCSALILGVSSTSIGFAQSINDSAKARRDQLTTQERAGTARRQNADQQALEKAQHRARKVKTCKAQAKQRKLHLLERRRFVKKCAAG</sequence>
<dbReference type="AlphaFoldDB" id="A0A380W4Z8"/>
<organism evidence="3 4">
    <name type="scientific">Afipia felis</name>
    <name type="common">Cat scratch disease bacillus</name>
    <dbReference type="NCBI Taxonomy" id="1035"/>
    <lineage>
        <taxon>Bacteria</taxon>
        <taxon>Pseudomonadati</taxon>
        <taxon>Pseudomonadota</taxon>
        <taxon>Alphaproteobacteria</taxon>
        <taxon>Hyphomicrobiales</taxon>
        <taxon>Nitrobacteraceae</taxon>
        <taxon>Afipia</taxon>
    </lineage>
</organism>
<evidence type="ECO:0000256" key="2">
    <source>
        <dbReference type="SAM" id="SignalP"/>
    </source>
</evidence>
<evidence type="ECO:0000313" key="4">
    <source>
        <dbReference type="Proteomes" id="UP000254343"/>
    </source>
</evidence>
<dbReference type="Proteomes" id="UP000254343">
    <property type="component" value="Unassembled WGS sequence"/>
</dbReference>
<evidence type="ECO:0000313" key="3">
    <source>
        <dbReference type="EMBL" id="SUU83992.1"/>
    </source>
</evidence>
<proteinExistence type="predicted"/>
<accession>A0A380W4Z8</accession>
<name>A0A380W4Z8_AFIFE</name>
<evidence type="ECO:0000256" key="1">
    <source>
        <dbReference type="SAM" id="MobiDB-lite"/>
    </source>
</evidence>
<feature type="region of interest" description="Disordered" evidence="1">
    <location>
        <begin position="36"/>
        <end position="72"/>
    </location>
</feature>
<dbReference type="EMBL" id="UIGB01000001">
    <property type="protein sequence ID" value="SUU83992.1"/>
    <property type="molecule type" value="Genomic_DNA"/>
</dbReference>
<reference evidence="3 4" key="1">
    <citation type="submission" date="2018-06" db="EMBL/GenBank/DDBJ databases">
        <authorList>
            <consortium name="Pathogen Informatics"/>
            <person name="Doyle S."/>
        </authorList>
    </citation>
    <scope>NUCLEOTIDE SEQUENCE [LARGE SCALE GENOMIC DNA]</scope>
    <source>
        <strain evidence="3 4">NCTC12722</strain>
    </source>
</reference>
<feature type="chain" id="PRO_5016938422" description="Acid shock protein" evidence="2">
    <location>
        <begin position="27"/>
        <end position="96"/>
    </location>
</feature>
<feature type="compositionally biased region" description="Polar residues" evidence="1">
    <location>
        <begin position="40"/>
        <end position="56"/>
    </location>
</feature>
<evidence type="ECO:0008006" key="5">
    <source>
        <dbReference type="Google" id="ProtNLM"/>
    </source>
</evidence>
<gene>
    <name evidence="3" type="ORF">NCTC12722_01173</name>
</gene>